<evidence type="ECO:0000313" key="3">
    <source>
        <dbReference type="Proteomes" id="UP000016570"/>
    </source>
</evidence>
<evidence type="ECO:0000313" key="2">
    <source>
        <dbReference type="EMBL" id="GAD68735.1"/>
    </source>
</evidence>
<dbReference type="eggNOG" id="ENOG503337Z">
    <property type="taxonomic scope" value="Bacteria"/>
</dbReference>
<evidence type="ECO:0008006" key="4">
    <source>
        <dbReference type="Google" id="ProtNLM"/>
    </source>
</evidence>
<dbReference type="AlphaFoldDB" id="U3A4V6"/>
<reference evidence="2 3" key="1">
    <citation type="submission" date="2013-09" db="EMBL/GenBank/DDBJ databases">
        <title>Whole genome shotgun sequence of Vibrio proteolyticus NBRC 13287.</title>
        <authorList>
            <person name="Isaki S."/>
            <person name="Hosoyama A."/>
            <person name="Numata M."/>
            <person name="Hashimoto M."/>
            <person name="Hosoyama Y."/>
            <person name="Tsuchikane K."/>
            <person name="Noguchi M."/>
            <person name="Hirakata S."/>
            <person name="Ichikawa N."/>
            <person name="Ohji S."/>
            <person name="Yamazoe A."/>
            <person name="Fujita N."/>
        </authorList>
    </citation>
    <scope>NUCLEOTIDE SEQUENCE [LARGE SCALE GENOMIC DNA]</scope>
    <source>
        <strain evidence="2 3">NBRC 13287</strain>
    </source>
</reference>
<accession>U3A4V6</accession>
<comment type="caution">
    <text evidence="2">The sequence shown here is derived from an EMBL/GenBank/DDBJ whole genome shotgun (WGS) entry which is preliminary data.</text>
</comment>
<dbReference type="EMBL" id="BATJ01000019">
    <property type="protein sequence ID" value="GAD68735.1"/>
    <property type="molecule type" value="Genomic_DNA"/>
</dbReference>
<keyword evidence="3" id="KW-1185">Reference proteome</keyword>
<keyword evidence="1" id="KW-1133">Transmembrane helix</keyword>
<dbReference type="RefSeq" id="WP_021706703.1">
    <property type="nucleotide sequence ID" value="NZ_BATJ01000019.1"/>
</dbReference>
<name>U3A4V6_VIBPR</name>
<keyword evidence="1" id="KW-0472">Membrane</keyword>
<feature type="transmembrane region" description="Helical" evidence="1">
    <location>
        <begin position="6"/>
        <end position="30"/>
    </location>
</feature>
<protein>
    <recommendedName>
        <fullName evidence="4">DNA mismatch repair protein</fullName>
    </recommendedName>
</protein>
<organism evidence="2 3">
    <name type="scientific">Vibrio proteolyticus NBRC 13287</name>
    <dbReference type="NCBI Taxonomy" id="1219065"/>
    <lineage>
        <taxon>Bacteria</taxon>
        <taxon>Pseudomonadati</taxon>
        <taxon>Pseudomonadota</taxon>
        <taxon>Gammaproteobacteria</taxon>
        <taxon>Vibrionales</taxon>
        <taxon>Vibrionaceae</taxon>
        <taxon>Vibrio</taxon>
    </lineage>
</organism>
<dbReference type="Proteomes" id="UP000016570">
    <property type="component" value="Unassembled WGS sequence"/>
</dbReference>
<keyword evidence="1" id="KW-0812">Transmembrane</keyword>
<proteinExistence type="predicted"/>
<evidence type="ECO:0000256" key="1">
    <source>
        <dbReference type="SAM" id="Phobius"/>
    </source>
</evidence>
<sequence>MKRLWPAAWVLVLTGLVLNILAILLSSIVLDKLSSDKAQLSEQKAENLYSIQLAWNGVETLERKREALLLHLQLASQAPLSKSLDEALRGQLAIWVGDDSVAHVTPDHLPALMVQINAAQRHQRERIDDFYLQNLSLNERTLQLEERIAFYKNIALFLQIFGLALILARDLARQS</sequence>
<gene>
    <name evidence="2" type="ORF">VPR01S_19_00170</name>
</gene>